<keyword evidence="3" id="KW-1185">Reference proteome</keyword>
<proteinExistence type="predicted"/>
<accession>A0A250XM75</accession>
<reference evidence="2 3" key="1">
    <citation type="submission" date="2017-08" db="EMBL/GenBank/DDBJ databases">
        <title>Acidophilic green algal genome provides insights into adaptation to an acidic environment.</title>
        <authorList>
            <person name="Hirooka S."/>
            <person name="Hirose Y."/>
            <person name="Kanesaki Y."/>
            <person name="Higuchi S."/>
            <person name="Fujiwara T."/>
            <person name="Onuma R."/>
            <person name="Era A."/>
            <person name="Ohbayashi R."/>
            <person name="Uzuka A."/>
            <person name="Nozaki H."/>
            <person name="Yoshikawa H."/>
            <person name="Miyagishima S.Y."/>
        </authorList>
    </citation>
    <scope>NUCLEOTIDE SEQUENCE [LARGE SCALE GENOMIC DNA]</scope>
    <source>
        <strain evidence="2 3">NIES-2499</strain>
    </source>
</reference>
<dbReference type="EMBL" id="BEGY01000110">
    <property type="protein sequence ID" value="GAX83890.1"/>
    <property type="molecule type" value="Genomic_DNA"/>
</dbReference>
<feature type="region of interest" description="Disordered" evidence="1">
    <location>
        <begin position="68"/>
        <end position="87"/>
    </location>
</feature>
<dbReference type="Proteomes" id="UP000232323">
    <property type="component" value="Unassembled WGS sequence"/>
</dbReference>
<evidence type="ECO:0000313" key="2">
    <source>
        <dbReference type="EMBL" id="GAX83890.1"/>
    </source>
</evidence>
<sequence length="344" mass="37457">MRSLTACFRVVEPLSEPKQHRLSLQSPERGPGDYADSILVNKKHDFPQKSVDASDSLGDDSNAVFGLDSVASPPYTSDSSTESSLRCNKQNTVTQSLNFPPTSDFIVSELQPQISPLGRTSHSITTLEEHITATDIPGCGLLKPPADNIYPVCTGPIMRFRRKPKRGSSEPQVLSSCQRPHLQHMFHLHHTPLRIASGTLTTAANNGTKSSEARSPYQEHPESWLGRYLSSGVLSPGYHSHAGLSPRHLSQEGHGISKPLGEIFLKTAEGSKHDGAHGSFHQFSLPGASDASSFEQSPEEEDSSARVSARKDPTSATEFENIVMRIRPALVDAQKLSRPSAMFD</sequence>
<protein>
    <submittedName>
        <fullName evidence="2">Uncharacterized protein</fullName>
    </submittedName>
</protein>
<organism evidence="2 3">
    <name type="scientific">Chlamydomonas eustigma</name>
    <dbReference type="NCBI Taxonomy" id="1157962"/>
    <lineage>
        <taxon>Eukaryota</taxon>
        <taxon>Viridiplantae</taxon>
        <taxon>Chlorophyta</taxon>
        <taxon>core chlorophytes</taxon>
        <taxon>Chlorophyceae</taxon>
        <taxon>CS clade</taxon>
        <taxon>Chlamydomonadales</taxon>
        <taxon>Chlamydomonadaceae</taxon>
        <taxon>Chlamydomonas</taxon>
    </lineage>
</organism>
<name>A0A250XM75_9CHLO</name>
<gene>
    <name evidence="2" type="ORF">CEUSTIGMA_g11315.t1</name>
</gene>
<evidence type="ECO:0000313" key="3">
    <source>
        <dbReference type="Proteomes" id="UP000232323"/>
    </source>
</evidence>
<feature type="region of interest" description="Disordered" evidence="1">
    <location>
        <begin position="16"/>
        <end position="41"/>
    </location>
</feature>
<feature type="compositionally biased region" description="Polar residues" evidence="1">
    <location>
        <begin position="74"/>
        <end position="87"/>
    </location>
</feature>
<evidence type="ECO:0000256" key="1">
    <source>
        <dbReference type="SAM" id="MobiDB-lite"/>
    </source>
</evidence>
<feature type="region of interest" description="Disordered" evidence="1">
    <location>
        <begin position="271"/>
        <end position="319"/>
    </location>
</feature>
<comment type="caution">
    <text evidence="2">The sequence shown here is derived from an EMBL/GenBank/DDBJ whole genome shotgun (WGS) entry which is preliminary data.</text>
</comment>
<dbReference type="AlphaFoldDB" id="A0A250XM75"/>